<dbReference type="AlphaFoldDB" id="A0A840YT10"/>
<comment type="caution">
    <text evidence="1">The sequence shown here is derived from an EMBL/GenBank/DDBJ whole genome shotgun (WGS) entry which is preliminary data.</text>
</comment>
<sequence>MLRKLEGAAPIGVSVRSIFNTTPDWRALRLQAVKVLQVAIVLSLVTIGSATVLVEPALTEAVAENPLFYRERAREQGEPFSASLLPGTGPYQQRYRAAYASYIEQVDA</sequence>
<evidence type="ECO:0000313" key="1">
    <source>
        <dbReference type="EMBL" id="MBB5712839.1"/>
    </source>
</evidence>
<evidence type="ECO:0000313" key="2">
    <source>
        <dbReference type="Proteomes" id="UP000527143"/>
    </source>
</evidence>
<reference evidence="1 2" key="1">
    <citation type="submission" date="2020-08" db="EMBL/GenBank/DDBJ databases">
        <title>Genomic Encyclopedia of Type Strains, Phase IV (KMG-IV): sequencing the most valuable type-strain genomes for metagenomic binning, comparative biology and taxonomic classification.</title>
        <authorList>
            <person name="Goeker M."/>
        </authorList>
    </citation>
    <scope>NUCLEOTIDE SEQUENCE [LARGE SCALE GENOMIC DNA]</scope>
    <source>
        <strain evidence="1 2">DSM 26736</strain>
    </source>
</reference>
<proteinExistence type="predicted"/>
<dbReference type="RefSeq" id="WP_184091672.1">
    <property type="nucleotide sequence ID" value="NZ_JACIJF010000027.1"/>
</dbReference>
<dbReference type="Proteomes" id="UP000527143">
    <property type="component" value="Unassembled WGS sequence"/>
</dbReference>
<dbReference type="EMBL" id="JACIJF010000027">
    <property type="protein sequence ID" value="MBB5712839.1"/>
    <property type="molecule type" value="Genomic_DNA"/>
</dbReference>
<keyword evidence="2" id="KW-1185">Reference proteome</keyword>
<accession>A0A840YT10</accession>
<protein>
    <submittedName>
        <fullName evidence="1">Uncharacterized protein</fullName>
    </submittedName>
</protein>
<name>A0A840YT10_9SPHN</name>
<gene>
    <name evidence="1" type="ORF">FHT02_004100</name>
</gene>
<organism evidence="1 2">
    <name type="scientific">Sphingomonas xinjiangensis</name>
    <dbReference type="NCBI Taxonomy" id="643568"/>
    <lineage>
        <taxon>Bacteria</taxon>
        <taxon>Pseudomonadati</taxon>
        <taxon>Pseudomonadota</taxon>
        <taxon>Alphaproteobacteria</taxon>
        <taxon>Sphingomonadales</taxon>
        <taxon>Sphingomonadaceae</taxon>
        <taxon>Sphingomonas</taxon>
    </lineage>
</organism>